<evidence type="ECO:0000313" key="3">
    <source>
        <dbReference type="EMBL" id="SMC09751.1"/>
    </source>
</evidence>
<dbReference type="GO" id="GO:0045936">
    <property type="term" value="P:negative regulation of phosphate metabolic process"/>
    <property type="evidence" value="ECO:0007669"/>
    <property type="project" value="InterPro"/>
</dbReference>
<feature type="domain" description="PhoU" evidence="2">
    <location>
        <begin position="23"/>
        <end position="103"/>
    </location>
</feature>
<gene>
    <name evidence="3" type="ORF">SAMN05660197_1573</name>
</gene>
<name>A0A1W1WTW8_9BACT</name>
<dbReference type="Pfam" id="PF01895">
    <property type="entry name" value="PhoU"/>
    <property type="match status" value="2"/>
</dbReference>
<dbReference type="InterPro" id="IPR026022">
    <property type="entry name" value="PhoU_dom"/>
</dbReference>
<dbReference type="EMBL" id="FWWZ01000001">
    <property type="protein sequence ID" value="SMC09751.1"/>
    <property type="molecule type" value="Genomic_DNA"/>
</dbReference>
<dbReference type="Gene3D" id="1.20.58.220">
    <property type="entry name" value="Phosphate transport system protein phou homolog 2, domain 2"/>
    <property type="match status" value="1"/>
</dbReference>
<feature type="domain" description="PhoU" evidence="2">
    <location>
        <begin position="122"/>
        <end position="206"/>
    </location>
</feature>
<evidence type="ECO:0000259" key="2">
    <source>
        <dbReference type="Pfam" id="PF01895"/>
    </source>
</evidence>
<evidence type="ECO:0000313" key="4">
    <source>
        <dbReference type="Proteomes" id="UP000192602"/>
    </source>
</evidence>
<comment type="similarity">
    <text evidence="1">Belongs to the PhoU family.</text>
</comment>
<organism evidence="3 4">
    <name type="scientific">Nitratiruptor tergarcus DSM 16512</name>
    <dbReference type="NCBI Taxonomy" id="1069081"/>
    <lineage>
        <taxon>Bacteria</taxon>
        <taxon>Pseudomonadati</taxon>
        <taxon>Campylobacterota</taxon>
        <taxon>Epsilonproteobacteria</taxon>
        <taxon>Nautiliales</taxon>
        <taxon>Nitratiruptoraceae</taxon>
        <taxon>Nitratiruptor</taxon>
    </lineage>
</organism>
<proteinExistence type="inferred from homology"/>
<dbReference type="Proteomes" id="UP000192602">
    <property type="component" value="Unassembled WGS sequence"/>
</dbReference>
<dbReference type="SUPFAM" id="SSF109755">
    <property type="entry name" value="PhoU-like"/>
    <property type="match status" value="1"/>
</dbReference>
<dbReference type="InterPro" id="IPR038078">
    <property type="entry name" value="PhoU-like_sf"/>
</dbReference>
<dbReference type="RefSeq" id="WP_281847939.1">
    <property type="nucleotide sequence ID" value="NZ_AP026671.1"/>
</dbReference>
<dbReference type="PANTHER" id="PTHR42930">
    <property type="entry name" value="PHOSPHATE-SPECIFIC TRANSPORT SYSTEM ACCESSORY PROTEIN PHOU"/>
    <property type="match status" value="1"/>
</dbReference>
<dbReference type="STRING" id="1069081.SAMN05660197_1573"/>
<reference evidence="4" key="1">
    <citation type="submission" date="2017-04" db="EMBL/GenBank/DDBJ databases">
        <authorList>
            <person name="Varghese N."/>
            <person name="Submissions S."/>
        </authorList>
    </citation>
    <scope>NUCLEOTIDE SEQUENCE [LARGE SCALE GENOMIC DNA]</scope>
    <source>
        <strain evidence="4">DSM 16512</strain>
    </source>
</reference>
<dbReference type="InterPro" id="IPR028366">
    <property type="entry name" value="PhoU"/>
</dbReference>
<evidence type="ECO:0000256" key="1">
    <source>
        <dbReference type="ARBA" id="ARBA00008107"/>
    </source>
</evidence>
<dbReference type="GO" id="GO:0030643">
    <property type="term" value="P:intracellular phosphate ion homeostasis"/>
    <property type="evidence" value="ECO:0007669"/>
    <property type="project" value="InterPro"/>
</dbReference>
<accession>A0A1W1WTW8</accession>
<sequence>MLTTYQQRVKKLNSMVQDATKKIVAAHKVALSAFKNKDLDEFEAVIELVKTMDEEARDIDNDVVKIIALFGPEASELRELIAYIKLTNEIVRIGDYAKTYAKTMKRHIANEIDFSKLDEYVVQLHETAIKAIEFALDIIESEDGEELYRKTMVEESKTDEIFKLFEKELLSDLCEDSEKIADYLNVLSTARKIERTADRAVEIAKLLLFAKKGGKLESF</sequence>
<keyword evidence="4" id="KW-1185">Reference proteome</keyword>
<dbReference type="PANTHER" id="PTHR42930:SF3">
    <property type="entry name" value="PHOSPHATE-SPECIFIC TRANSPORT SYSTEM ACCESSORY PROTEIN PHOU"/>
    <property type="match status" value="1"/>
</dbReference>
<protein>
    <submittedName>
        <fullName evidence="3">Phosphate transport system protein</fullName>
    </submittedName>
</protein>
<dbReference type="AlphaFoldDB" id="A0A1W1WTW8"/>